<dbReference type="Proteomes" id="UP000001062">
    <property type="component" value="Chromosome"/>
</dbReference>
<dbReference type="HOGENOM" id="CLU_1515836_0_0_6"/>
<reference evidence="1 2" key="1">
    <citation type="journal article" date="2012" name="Stand. Genomic Sci.">
        <title>Complete genome sequence of the melanogenic marine bacterium Marinomonas mediterranea type strain (MMB-1(T)).</title>
        <authorList>
            <person name="Lucas-Elio P."/>
            <person name="Goodwin L."/>
            <person name="Woyke T."/>
            <person name="Pitluck S."/>
            <person name="Nolan M."/>
            <person name="Kyrpides N.C."/>
            <person name="Detter J.C."/>
            <person name="Copeland A."/>
            <person name="Teshima H."/>
            <person name="Bruce D."/>
            <person name="Detter C."/>
            <person name="Tapia R."/>
            <person name="Han S."/>
            <person name="Land M.L."/>
            <person name="Ivanova N."/>
            <person name="Mikhailova N."/>
            <person name="Johnston A.W."/>
            <person name="Sanchez-Amat A."/>
        </authorList>
    </citation>
    <scope>NUCLEOTIDE SEQUENCE [LARGE SCALE GENOMIC DNA]</scope>
    <source>
        <strain evidence="2">ATCC 700492 / JCM 21426 / NBRC 103028 / MMB-1</strain>
    </source>
</reference>
<dbReference type="AlphaFoldDB" id="F2K294"/>
<name>F2K294_MARM1</name>
<dbReference type="Pfam" id="PF13665">
    <property type="entry name" value="Tox-PAAR-like"/>
    <property type="match status" value="1"/>
</dbReference>
<dbReference type="OrthoDB" id="272411at2"/>
<sequence length="176" mass="18161">MSNNVLINGRTAVHAGSNGTVMAIDVCLTQVGPPVVPIPYMNASQSADADKTADSVKINGNPACHVKSVFAKSSGDEAGNRKGIVSGKISGEACFMSSSFDVLIEGEPAVRAMDLMVSNAQNTPPMPLMQAVGMPALAATVTAPEELETITTNVISIDQYSDGNASGYTQAEEPSE</sequence>
<gene>
    <name evidence="1" type="ordered locus">Marme_3055</name>
</gene>
<dbReference type="CDD" id="cd14740">
    <property type="entry name" value="PAAR_4"/>
    <property type="match status" value="1"/>
</dbReference>
<accession>F2K294</accession>
<dbReference type="EMBL" id="CP002583">
    <property type="protein sequence ID" value="ADZ92274.1"/>
    <property type="molecule type" value="Genomic_DNA"/>
</dbReference>
<keyword evidence="2" id="KW-1185">Reference proteome</keyword>
<dbReference type="RefSeq" id="WP_013662176.1">
    <property type="nucleotide sequence ID" value="NC_015276.1"/>
</dbReference>
<evidence type="ECO:0000313" key="2">
    <source>
        <dbReference type="Proteomes" id="UP000001062"/>
    </source>
</evidence>
<proteinExistence type="predicted"/>
<dbReference type="STRING" id="717774.Marme_3055"/>
<evidence type="ECO:0000313" key="1">
    <source>
        <dbReference type="EMBL" id="ADZ92274.1"/>
    </source>
</evidence>
<dbReference type="PATRIC" id="fig|717774.3.peg.3143"/>
<dbReference type="KEGG" id="mme:Marme_3055"/>
<organism evidence="1 2">
    <name type="scientific">Marinomonas mediterranea (strain ATCC 700492 / JCM 21426 / NBRC 103028 / MMB-1)</name>
    <dbReference type="NCBI Taxonomy" id="717774"/>
    <lineage>
        <taxon>Bacteria</taxon>
        <taxon>Pseudomonadati</taxon>
        <taxon>Pseudomonadota</taxon>
        <taxon>Gammaproteobacteria</taxon>
        <taxon>Oceanospirillales</taxon>
        <taxon>Oceanospirillaceae</taxon>
        <taxon>Marinomonas</taxon>
    </lineage>
</organism>
<dbReference type="eggNOG" id="COG1196">
    <property type="taxonomic scope" value="Bacteria"/>
</dbReference>
<protein>
    <submittedName>
        <fullName evidence="1">Uncharacterized protein</fullName>
    </submittedName>
</protein>